<dbReference type="Gene3D" id="3.40.640.10">
    <property type="entry name" value="Type I PLP-dependent aspartate aminotransferase-like (Major domain)"/>
    <property type="match status" value="1"/>
</dbReference>
<dbReference type="eggNOG" id="COG0436">
    <property type="taxonomic scope" value="Bacteria"/>
</dbReference>
<comment type="similarity">
    <text evidence="2 6">Belongs to the class-I pyridoxal-phosphate-dependent aminotransferase family.</text>
</comment>
<keyword evidence="9" id="KW-1185">Reference proteome</keyword>
<sequence>MATVDHRSVSRFLSERARRIPPSGIRRFFDLISGVEGVISLGVGEPDFVTPDPIREAGIRSIREGHTSYTSNYGLLELRELLSEHLAARYGVRYDPHSEILITVGVSEALDIACRAVLGRGDRILVPDPSYVAYVPAVVMADAEPVMVPLSQRYEFEMRVEFLEPLLSPEVKALLLAYPNNPTGAVMPRHELEKLAAFAEEHDLLVISDEIYDRLTYGVEHTCFPSMPGMRERTILLGGFSKSYAMTGWRVGYVCAPADLIEAMMKIHQYTIMSAPTAAQYAAIEALKSGEPYVQQMRAEYDRRRKVMVSSLNEIGLPTFEPKGAFYVFPDITPTGLSSIEFVEQLLLQQKVVAVPGDVFGPSGEGHVRMCYATSMEQIEEALERINRFVHRL</sequence>
<dbReference type="CDD" id="cd00609">
    <property type="entry name" value="AAT_like"/>
    <property type="match status" value="1"/>
</dbReference>
<dbReference type="InterPro" id="IPR050596">
    <property type="entry name" value="AspAT/PAT-like"/>
</dbReference>
<dbReference type="InterPro" id="IPR004838">
    <property type="entry name" value="NHTrfase_class1_PyrdxlP-BS"/>
</dbReference>
<evidence type="ECO:0000256" key="1">
    <source>
        <dbReference type="ARBA" id="ARBA00001933"/>
    </source>
</evidence>
<dbReference type="GO" id="GO:0008483">
    <property type="term" value="F:transaminase activity"/>
    <property type="evidence" value="ECO:0007669"/>
    <property type="project" value="UniProtKB-KW"/>
</dbReference>
<reference evidence="9" key="1">
    <citation type="journal article" date="2010" name="Stand. Genomic Sci.">
        <title>Complete genome sequence of 'Thermobaculum terrenum' type strain (YNP1).</title>
        <authorList>
            <person name="Kiss H."/>
            <person name="Cleland D."/>
            <person name="Lapidus A."/>
            <person name="Lucas S."/>
            <person name="Glavina Del Rio T."/>
            <person name="Nolan M."/>
            <person name="Tice H."/>
            <person name="Han C."/>
            <person name="Goodwin L."/>
            <person name="Pitluck S."/>
            <person name="Liolios K."/>
            <person name="Ivanova N."/>
            <person name="Mavromatis K."/>
            <person name="Ovchinnikova G."/>
            <person name="Pati A."/>
            <person name="Chen A."/>
            <person name="Palaniappan K."/>
            <person name="Land M."/>
            <person name="Hauser L."/>
            <person name="Chang Y."/>
            <person name="Jeffries C."/>
            <person name="Lu M."/>
            <person name="Brettin T."/>
            <person name="Detter J."/>
            <person name="Goker M."/>
            <person name="Tindall B."/>
            <person name="Beck B."/>
            <person name="McDermott T."/>
            <person name="Woyke T."/>
            <person name="Bristow J."/>
            <person name="Eisen J."/>
            <person name="Markowitz V."/>
            <person name="Hugenholtz P."/>
            <person name="Kyrpides N."/>
            <person name="Klenk H."/>
            <person name="Cheng J."/>
        </authorList>
    </citation>
    <scope>NUCLEOTIDE SEQUENCE [LARGE SCALE GENOMIC DNA]</scope>
    <source>
        <strain evidence="9">ATCC BAA-798 / YNP1</strain>
    </source>
</reference>
<name>D1CCY6_THET1</name>
<gene>
    <name evidence="8" type="ordered locus">Tter_1745</name>
</gene>
<dbReference type="InterPro" id="IPR015424">
    <property type="entry name" value="PyrdxlP-dep_Trfase"/>
</dbReference>
<proteinExistence type="inferred from homology"/>
<protein>
    <recommendedName>
        <fullName evidence="6">Aminotransferase</fullName>
        <ecNumber evidence="6">2.6.1.-</ecNumber>
    </recommendedName>
</protein>
<dbReference type="RefSeq" id="WP_012875685.1">
    <property type="nucleotide sequence ID" value="NC_013525.1"/>
</dbReference>
<dbReference type="InterPro" id="IPR015422">
    <property type="entry name" value="PyrdxlP-dep_Trfase_small"/>
</dbReference>
<dbReference type="GO" id="GO:0006520">
    <property type="term" value="P:amino acid metabolic process"/>
    <property type="evidence" value="ECO:0007669"/>
    <property type="project" value="InterPro"/>
</dbReference>
<dbReference type="HOGENOM" id="CLU_017584_4_3_0"/>
<evidence type="ECO:0000256" key="3">
    <source>
        <dbReference type="ARBA" id="ARBA00022576"/>
    </source>
</evidence>
<dbReference type="PROSITE" id="PS00105">
    <property type="entry name" value="AA_TRANSFER_CLASS_1"/>
    <property type="match status" value="1"/>
</dbReference>
<dbReference type="PANTHER" id="PTHR46383:SF3">
    <property type="entry name" value="ASPARTATE AMINOTRANSFERASE-RELATED"/>
    <property type="match status" value="1"/>
</dbReference>
<dbReference type="Pfam" id="PF00155">
    <property type="entry name" value="Aminotran_1_2"/>
    <property type="match status" value="1"/>
</dbReference>
<dbReference type="OrthoDB" id="9802328at2"/>
<dbReference type="SUPFAM" id="SSF53383">
    <property type="entry name" value="PLP-dependent transferases"/>
    <property type="match status" value="1"/>
</dbReference>
<dbReference type="PANTHER" id="PTHR46383">
    <property type="entry name" value="ASPARTATE AMINOTRANSFERASE"/>
    <property type="match status" value="1"/>
</dbReference>
<evidence type="ECO:0000256" key="2">
    <source>
        <dbReference type="ARBA" id="ARBA00007441"/>
    </source>
</evidence>
<accession>D1CCY6</accession>
<keyword evidence="4 6" id="KW-0808">Transferase</keyword>
<evidence type="ECO:0000256" key="4">
    <source>
        <dbReference type="ARBA" id="ARBA00022679"/>
    </source>
</evidence>
<dbReference type="InterPro" id="IPR015421">
    <property type="entry name" value="PyrdxlP-dep_Trfase_major"/>
</dbReference>
<dbReference type="GO" id="GO:0030170">
    <property type="term" value="F:pyridoxal phosphate binding"/>
    <property type="evidence" value="ECO:0007669"/>
    <property type="project" value="InterPro"/>
</dbReference>
<dbReference type="SMR" id="D1CCY6"/>
<organism evidence="8 9">
    <name type="scientific">Thermobaculum terrenum (strain ATCC BAA-798 / CCMEE 7001 / YNP1)</name>
    <dbReference type="NCBI Taxonomy" id="525904"/>
    <lineage>
        <taxon>Bacteria</taxon>
        <taxon>Bacillati</taxon>
        <taxon>Chloroflexota</taxon>
        <taxon>Chloroflexia</taxon>
        <taxon>Candidatus Thermobaculales</taxon>
        <taxon>Candidatus Thermobaculaceae</taxon>
        <taxon>Thermobaculum</taxon>
    </lineage>
</organism>
<dbReference type="STRING" id="525904.Tter_1745"/>
<evidence type="ECO:0000259" key="7">
    <source>
        <dbReference type="Pfam" id="PF00155"/>
    </source>
</evidence>
<evidence type="ECO:0000256" key="6">
    <source>
        <dbReference type="RuleBase" id="RU000481"/>
    </source>
</evidence>
<dbReference type="AlphaFoldDB" id="D1CCY6"/>
<dbReference type="KEGG" id="ttr:Tter_1745"/>
<evidence type="ECO:0000256" key="5">
    <source>
        <dbReference type="ARBA" id="ARBA00022898"/>
    </source>
</evidence>
<feature type="domain" description="Aminotransferase class I/classII large" evidence="7">
    <location>
        <begin position="37"/>
        <end position="386"/>
    </location>
</feature>
<evidence type="ECO:0000313" key="9">
    <source>
        <dbReference type="Proteomes" id="UP000000323"/>
    </source>
</evidence>
<comment type="cofactor">
    <cofactor evidence="1 6">
        <name>pyridoxal 5'-phosphate</name>
        <dbReference type="ChEBI" id="CHEBI:597326"/>
    </cofactor>
</comment>
<dbReference type="InterPro" id="IPR004839">
    <property type="entry name" value="Aminotransferase_I/II_large"/>
</dbReference>
<keyword evidence="5" id="KW-0663">Pyridoxal phosphate</keyword>
<dbReference type="Proteomes" id="UP000000323">
    <property type="component" value="Chromosome 1"/>
</dbReference>
<dbReference type="FunFam" id="3.40.640.10:FF:000033">
    <property type="entry name" value="Aspartate aminotransferase"/>
    <property type="match status" value="1"/>
</dbReference>
<keyword evidence="3 6" id="KW-0032">Aminotransferase</keyword>
<dbReference type="Gene3D" id="3.90.1150.10">
    <property type="entry name" value="Aspartate Aminotransferase, domain 1"/>
    <property type="match status" value="1"/>
</dbReference>
<dbReference type="EMBL" id="CP001825">
    <property type="protein sequence ID" value="ACZ42651.1"/>
    <property type="molecule type" value="Genomic_DNA"/>
</dbReference>
<evidence type="ECO:0000313" key="8">
    <source>
        <dbReference type="EMBL" id="ACZ42651.1"/>
    </source>
</evidence>
<dbReference type="EC" id="2.6.1.-" evidence="6"/>